<organism evidence="1">
    <name type="scientific">hydrothermal vent metagenome</name>
    <dbReference type="NCBI Taxonomy" id="652676"/>
    <lineage>
        <taxon>unclassified sequences</taxon>
        <taxon>metagenomes</taxon>
        <taxon>ecological metagenomes</taxon>
    </lineage>
</organism>
<dbReference type="NCBIfam" id="TIGR02757">
    <property type="entry name" value="TIGR02757 family protein"/>
    <property type="match status" value="1"/>
</dbReference>
<dbReference type="InterPro" id="IPR023170">
    <property type="entry name" value="HhH_base_excis_C"/>
</dbReference>
<proteinExistence type="predicted"/>
<dbReference type="InterPro" id="IPR011257">
    <property type="entry name" value="DNA_glycosylase"/>
</dbReference>
<dbReference type="Gene3D" id="1.10.1670.10">
    <property type="entry name" value="Helix-hairpin-Helix base-excision DNA repair enzymes (C-terminal)"/>
    <property type="match status" value="1"/>
</dbReference>
<dbReference type="GO" id="GO:0003824">
    <property type="term" value="F:catalytic activity"/>
    <property type="evidence" value="ECO:0007669"/>
    <property type="project" value="InterPro"/>
</dbReference>
<dbReference type="InterPro" id="IPR014127">
    <property type="entry name" value="CHP02757"/>
</dbReference>
<dbReference type="Pfam" id="PF09674">
    <property type="entry name" value="DUF2400"/>
    <property type="match status" value="1"/>
</dbReference>
<evidence type="ECO:0000313" key="1">
    <source>
        <dbReference type="EMBL" id="VAX20806.1"/>
    </source>
</evidence>
<dbReference type="GO" id="GO:0006281">
    <property type="term" value="P:DNA repair"/>
    <property type="evidence" value="ECO:0007669"/>
    <property type="project" value="InterPro"/>
</dbReference>
<dbReference type="EMBL" id="UOGA01000188">
    <property type="protein sequence ID" value="VAX20806.1"/>
    <property type="molecule type" value="Genomic_DNA"/>
</dbReference>
<protein>
    <recommendedName>
        <fullName evidence="2">TIGR02757 family protein</fullName>
    </recommendedName>
</protein>
<evidence type="ECO:0008006" key="2">
    <source>
        <dbReference type="Google" id="ProtNLM"/>
    </source>
</evidence>
<reference evidence="1" key="1">
    <citation type="submission" date="2018-06" db="EMBL/GenBank/DDBJ databases">
        <authorList>
            <person name="Zhirakovskaya E."/>
        </authorList>
    </citation>
    <scope>NUCLEOTIDE SEQUENCE</scope>
</reference>
<gene>
    <name evidence="1" type="ORF">MNBD_NITROSPINAE04-1001</name>
</gene>
<dbReference type="SUPFAM" id="SSF48150">
    <property type="entry name" value="DNA-glycosylase"/>
    <property type="match status" value="1"/>
</dbReference>
<dbReference type="AlphaFoldDB" id="A0A3B1BR76"/>
<sequence length="281" mass="31392">MIQPGKIKPHLDNLLDKFDKSFLTPDPLAAVNHFTSRDDLETACLIAAVFAYGRADLIQKNVSAIVGSMGKSPARFCDKFKPETSKGWMSGFVYRFHRRDDLVSLVTAIKKAREKSGSLLNLFLENDNPSADTILPGLDGMASALRGYSGRDTQAFRTLLSDPSAGGASKRWCLFLRWMARKDDVDPGPWSEKVSKARLVIPLDTHVSRIARQLGMIKRKSNDWKTALELTSFLRRLDPDDPVKYDFAICSYGKLGYCVKNARQDQCENCDLDPVCSHGKI</sequence>
<accession>A0A3B1BR76</accession>
<name>A0A3B1BR76_9ZZZZ</name>